<evidence type="ECO:0000256" key="1">
    <source>
        <dbReference type="SAM" id="MobiDB-lite"/>
    </source>
</evidence>
<dbReference type="GeneID" id="38779661"/>
<feature type="compositionally biased region" description="Polar residues" evidence="1">
    <location>
        <begin position="40"/>
        <end position="67"/>
    </location>
</feature>
<evidence type="ECO:0000313" key="2">
    <source>
        <dbReference type="EMBL" id="GBE82744.1"/>
    </source>
</evidence>
<gene>
    <name evidence="2" type="ORF">SCP_0411290</name>
</gene>
<dbReference type="RefSeq" id="XP_027613657.1">
    <property type="nucleotide sequence ID" value="XM_027757856.1"/>
</dbReference>
<name>A0A401GKS8_9APHY</name>
<feature type="region of interest" description="Disordered" evidence="1">
    <location>
        <begin position="189"/>
        <end position="268"/>
    </location>
</feature>
<proteinExistence type="predicted"/>
<feature type="region of interest" description="Disordered" evidence="1">
    <location>
        <begin position="1"/>
        <end position="90"/>
    </location>
</feature>
<protein>
    <submittedName>
        <fullName evidence="2">Uncharacterized protein</fullName>
    </submittedName>
</protein>
<dbReference type="Proteomes" id="UP000287166">
    <property type="component" value="Unassembled WGS sequence"/>
</dbReference>
<evidence type="ECO:0000313" key="3">
    <source>
        <dbReference type="Proteomes" id="UP000287166"/>
    </source>
</evidence>
<organism evidence="2 3">
    <name type="scientific">Sparassis crispa</name>
    <dbReference type="NCBI Taxonomy" id="139825"/>
    <lineage>
        <taxon>Eukaryota</taxon>
        <taxon>Fungi</taxon>
        <taxon>Dikarya</taxon>
        <taxon>Basidiomycota</taxon>
        <taxon>Agaricomycotina</taxon>
        <taxon>Agaricomycetes</taxon>
        <taxon>Polyporales</taxon>
        <taxon>Sparassidaceae</taxon>
        <taxon>Sparassis</taxon>
    </lineage>
</organism>
<dbReference type="EMBL" id="BFAD01000004">
    <property type="protein sequence ID" value="GBE82744.1"/>
    <property type="molecule type" value="Genomic_DNA"/>
</dbReference>
<comment type="caution">
    <text evidence="2">The sequence shown here is derived from an EMBL/GenBank/DDBJ whole genome shotgun (WGS) entry which is preliminary data.</text>
</comment>
<feature type="compositionally biased region" description="Basic and acidic residues" evidence="1">
    <location>
        <begin position="30"/>
        <end position="39"/>
    </location>
</feature>
<reference evidence="2 3" key="1">
    <citation type="journal article" date="2018" name="Sci. Rep.">
        <title>Genome sequence of the cauliflower mushroom Sparassis crispa (Hanabiratake) and its association with beneficial usage.</title>
        <authorList>
            <person name="Kiyama R."/>
            <person name="Furutani Y."/>
            <person name="Kawaguchi K."/>
            <person name="Nakanishi T."/>
        </authorList>
    </citation>
    <scope>NUCLEOTIDE SEQUENCE [LARGE SCALE GENOMIC DNA]</scope>
</reference>
<accession>A0A401GKS8</accession>
<dbReference type="InParanoid" id="A0A401GKS8"/>
<keyword evidence="3" id="KW-1185">Reference proteome</keyword>
<sequence length="268" mass="28921">MPSHPEDSNSPKPMRRLRGYETITQESSPDEPRDSHSLRTSETLGSQEANSRSSIPAVVNDQQSIQDSVEGHTQAAKLDSDSGGEVSSEFPRLSELLQVLPLEQSETVTGSLGDCFESETSAKRASSLPDASSTSLGVLDGVLKAFEDSPPLPVPLLDLPPEPELSPKSQQLLEMPLDEPVFPASAANLSRLRVPSISRPQRLSVPQRGGDREKTPRAQWLSPLQDESDCSTPMQGPSERTPIGPLRLPPWSPPRAYGGTSSEKKATP</sequence>
<dbReference type="AlphaFoldDB" id="A0A401GKS8"/>